<evidence type="ECO:0000259" key="4">
    <source>
        <dbReference type="Pfam" id="PF00561"/>
    </source>
</evidence>
<evidence type="ECO:0008006" key="8">
    <source>
        <dbReference type="Google" id="ProtNLM"/>
    </source>
</evidence>
<dbReference type="SUPFAM" id="SSF53474">
    <property type="entry name" value="alpha/beta-Hydrolases"/>
    <property type="match status" value="2"/>
</dbReference>
<evidence type="ECO:0000259" key="5">
    <source>
        <dbReference type="Pfam" id="PF08386"/>
    </source>
</evidence>
<dbReference type="InParanoid" id="A0A7C8MYK0"/>
<comment type="caution">
    <text evidence="6">The sequence shown here is derived from an EMBL/GenBank/DDBJ whole genome shotgun (WGS) entry which is preliminary data.</text>
</comment>
<feature type="domain" description="AB hydrolase-1" evidence="4">
    <location>
        <begin position="332"/>
        <end position="385"/>
    </location>
</feature>
<dbReference type="EMBL" id="WUBL01000005">
    <property type="protein sequence ID" value="KAF2972611.1"/>
    <property type="molecule type" value="Genomic_DNA"/>
</dbReference>
<keyword evidence="2" id="KW-0378">Hydrolase</keyword>
<dbReference type="Gene3D" id="3.40.50.1820">
    <property type="entry name" value="alpha/beta hydrolase"/>
    <property type="match status" value="1"/>
</dbReference>
<dbReference type="GO" id="GO:0016787">
    <property type="term" value="F:hydrolase activity"/>
    <property type="evidence" value="ECO:0007669"/>
    <property type="project" value="UniProtKB-KW"/>
</dbReference>
<evidence type="ECO:0000313" key="6">
    <source>
        <dbReference type="EMBL" id="KAF2972611.1"/>
    </source>
</evidence>
<dbReference type="Pfam" id="PF00561">
    <property type="entry name" value="Abhydrolase_1"/>
    <property type="match status" value="1"/>
</dbReference>
<dbReference type="InterPro" id="IPR029058">
    <property type="entry name" value="AB_hydrolase_fold"/>
</dbReference>
<reference evidence="6 7" key="1">
    <citation type="submission" date="2019-12" db="EMBL/GenBank/DDBJ databases">
        <title>Draft genome sequence of the ascomycete Xylaria multiplex DSM 110363.</title>
        <authorList>
            <person name="Buettner E."/>
            <person name="Kellner H."/>
        </authorList>
    </citation>
    <scope>NUCLEOTIDE SEQUENCE [LARGE SCALE GENOMIC DNA]</scope>
    <source>
        <strain evidence="6 7">DSM 110363</strain>
    </source>
</reference>
<dbReference type="InterPro" id="IPR051601">
    <property type="entry name" value="Serine_prot/Carboxylest_S33"/>
</dbReference>
<keyword evidence="7" id="KW-1185">Reference proteome</keyword>
<sequence length="727" mass="79980">MRPIDPDRASPLKGEDSYLIRPLQSSGAQPWWSRIREHLRTWRYVYVLFAVLALYSNPIIRARYQGDSHDTVVSEGPISESAPFWTEWLDITPSEKLQWQSCFGIYGPNLQCARLTVPMDYGRPLNESADHPKVHLALVMVTGAGRTQDPSTYAESPLLINPGGPGGSGVLFTQSRASSFQFLVGDQNDVIGFDPRGVGASTPKADCFASPNGSDGVSGRNIGYMNRLAWLVSGQEIGLTNSSNVALNKLNARAKAMAKLCRRVDESEGDGSIFRHMSTPNSARDMLSIVHAWDEWKSSSQTAQPTQPVVAHSPGDQQTSDDSAGNKTSLRGKLVYWGFSYGTFLGATFASMFPDKVGRIVLDGVVHADHYVNPTWESSIGDADAIWDKFFTYCAERGPLCKFHRAGDDPEDIRERFHETLSSLEEQPASVILPDTNFPALVTASDVKKSVFFAGLYAPIVGFPVIAELLDYAYNDRLGEIAKGASPATLCGNITLPVWPDDAMRGIACSDKRRPLNKDVTGLQGLFEKAATHSWFADVWFGTDPVLGCNGWEIESKEPPMRWGDHPAHKPALIETSFPILVLSNTLDPVTPLSHALEMTRKFANASFVEQDGIGHCTISCVSACTITHLRAYLNEGIVPPPPKFSSDSSNDGQWPTCQCFDKPWTALDFEAEESDSSRLSVNRSHMQAYEELRAQFSTSTLSQLLDYNNPLKTYLVERSGLTASYP</sequence>
<proteinExistence type="inferred from homology"/>
<dbReference type="PANTHER" id="PTHR43248:SF25">
    <property type="entry name" value="AB HYDROLASE-1 DOMAIN-CONTAINING PROTEIN-RELATED"/>
    <property type="match status" value="1"/>
</dbReference>
<feature type="domain" description="Peptidase S33 tripeptidyl aminopeptidase-like C-terminal" evidence="5">
    <location>
        <begin position="547"/>
        <end position="641"/>
    </location>
</feature>
<evidence type="ECO:0000256" key="2">
    <source>
        <dbReference type="ARBA" id="ARBA00022801"/>
    </source>
</evidence>
<organism evidence="6 7">
    <name type="scientific">Xylaria multiplex</name>
    <dbReference type="NCBI Taxonomy" id="323545"/>
    <lineage>
        <taxon>Eukaryota</taxon>
        <taxon>Fungi</taxon>
        <taxon>Dikarya</taxon>
        <taxon>Ascomycota</taxon>
        <taxon>Pezizomycotina</taxon>
        <taxon>Sordariomycetes</taxon>
        <taxon>Xylariomycetidae</taxon>
        <taxon>Xylariales</taxon>
        <taxon>Xylariaceae</taxon>
        <taxon>Xylaria</taxon>
    </lineage>
</organism>
<dbReference type="Proteomes" id="UP000481858">
    <property type="component" value="Unassembled WGS sequence"/>
</dbReference>
<evidence type="ECO:0000313" key="7">
    <source>
        <dbReference type="Proteomes" id="UP000481858"/>
    </source>
</evidence>
<evidence type="ECO:0000256" key="3">
    <source>
        <dbReference type="SAM" id="MobiDB-lite"/>
    </source>
</evidence>
<name>A0A7C8MYK0_9PEZI</name>
<feature type="region of interest" description="Disordered" evidence="3">
    <location>
        <begin position="301"/>
        <end position="327"/>
    </location>
</feature>
<accession>A0A7C8MYK0</accession>
<dbReference type="InterPro" id="IPR013595">
    <property type="entry name" value="Pept_S33_TAP-like_C"/>
</dbReference>
<gene>
    <name evidence="6" type="ORF">GQX73_g1020</name>
</gene>
<dbReference type="AlphaFoldDB" id="A0A7C8MYK0"/>
<dbReference type="InterPro" id="IPR000073">
    <property type="entry name" value="AB_hydrolase_1"/>
</dbReference>
<dbReference type="Pfam" id="PF08386">
    <property type="entry name" value="Abhydrolase_4"/>
    <property type="match status" value="1"/>
</dbReference>
<dbReference type="OrthoDB" id="425534at2759"/>
<feature type="compositionally biased region" description="Polar residues" evidence="3">
    <location>
        <begin position="315"/>
        <end position="327"/>
    </location>
</feature>
<protein>
    <recommendedName>
        <fullName evidence="8">Peptidase S33 tripeptidyl aminopeptidase-like C-terminal domain-containing protein</fullName>
    </recommendedName>
</protein>
<dbReference type="PANTHER" id="PTHR43248">
    <property type="entry name" value="2-SUCCINYL-6-HYDROXY-2,4-CYCLOHEXADIENE-1-CARBOXYLATE SYNTHASE"/>
    <property type="match status" value="1"/>
</dbReference>
<evidence type="ECO:0000256" key="1">
    <source>
        <dbReference type="ARBA" id="ARBA00010088"/>
    </source>
</evidence>
<comment type="similarity">
    <text evidence="1">Belongs to the peptidase S33 family.</text>
</comment>